<dbReference type="EMBL" id="JAIQCV010000012">
    <property type="protein sequence ID" value="KAH1039211.1"/>
    <property type="molecule type" value="Genomic_DNA"/>
</dbReference>
<evidence type="ECO:0000313" key="1">
    <source>
        <dbReference type="EMBL" id="KAH1039211.1"/>
    </source>
</evidence>
<sequence>MSVLELQQFCIVGDGGHYVGAKRSECVEVGNLEDPRELSQLNAKMEVELVTRFREDFKGNLFEIYFGNLNSSSTVVVTQAKEKRDFGRAISWLPS</sequence>
<reference evidence="1 2" key="1">
    <citation type="journal article" date="2021" name="Plant Biotechnol. J.">
        <title>Multi-omics assisted identification of the key and species-specific regulatory components of drought-tolerant mechanisms in Gossypium stocksii.</title>
        <authorList>
            <person name="Yu D."/>
            <person name="Ke L."/>
            <person name="Zhang D."/>
            <person name="Wu Y."/>
            <person name="Sun Y."/>
            <person name="Mei J."/>
            <person name="Sun J."/>
            <person name="Sun Y."/>
        </authorList>
    </citation>
    <scope>NUCLEOTIDE SEQUENCE [LARGE SCALE GENOMIC DNA]</scope>
    <source>
        <strain evidence="2">cv. E1</strain>
        <tissue evidence="1">Leaf</tissue>
    </source>
</reference>
<dbReference type="AlphaFoldDB" id="A0A9D3UEU6"/>
<accession>A0A9D3UEU6</accession>
<evidence type="ECO:0000313" key="2">
    <source>
        <dbReference type="Proteomes" id="UP000828251"/>
    </source>
</evidence>
<gene>
    <name evidence="1" type="ORF">J1N35_040954</name>
</gene>
<organism evidence="1 2">
    <name type="scientific">Gossypium stocksii</name>
    <dbReference type="NCBI Taxonomy" id="47602"/>
    <lineage>
        <taxon>Eukaryota</taxon>
        <taxon>Viridiplantae</taxon>
        <taxon>Streptophyta</taxon>
        <taxon>Embryophyta</taxon>
        <taxon>Tracheophyta</taxon>
        <taxon>Spermatophyta</taxon>
        <taxon>Magnoliopsida</taxon>
        <taxon>eudicotyledons</taxon>
        <taxon>Gunneridae</taxon>
        <taxon>Pentapetalae</taxon>
        <taxon>rosids</taxon>
        <taxon>malvids</taxon>
        <taxon>Malvales</taxon>
        <taxon>Malvaceae</taxon>
        <taxon>Malvoideae</taxon>
        <taxon>Gossypium</taxon>
    </lineage>
</organism>
<dbReference type="Proteomes" id="UP000828251">
    <property type="component" value="Unassembled WGS sequence"/>
</dbReference>
<comment type="caution">
    <text evidence="1">The sequence shown here is derived from an EMBL/GenBank/DDBJ whole genome shotgun (WGS) entry which is preliminary data.</text>
</comment>
<protein>
    <submittedName>
        <fullName evidence="1">Uncharacterized protein</fullName>
    </submittedName>
</protein>
<proteinExistence type="predicted"/>
<name>A0A9D3UEU6_9ROSI</name>
<keyword evidence="2" id="KW-1185">Reference proteome</keyword>